<feature type="chain" id="PRO_5038586679" evidence="1">
    <location>
        <begin position="21"/>
        <end position="203"/>
    </location>
</feature>
<sequence>MAILALAGASSLLMPMRAFAQMDGLQQEMMPDGRAATRAARLRTSNLPHPGNDPDTVWIGHIDSPAFTAGGKMPAGGYGPYHVGRGDNLPKRSGSPVHISDNGEWSFDIFQAGESDSLFGWWPIARCFQSIGGSNNKDYQRPFLGLDYGNQVNYVINLGSPKRTFGVTGVWHRDPGSLALTDSIGPTTSAGVTAVTNPPPITY</sequence>
<dbReference type="Proteomes" id="UP000807850">
    <property type="component" value="Unassembled WGS sequence"/>
</dbReference>
<feature type="non-terminal residue" evidence="2">
    <location>
        <position position="203"/>
    </location>
</feature>
<reference evidence="2" key="1">
    <citation type="submission" date="2020-07" db="EMBL/GenBank/DDBJ databases">
        <title>Huge and variable diversity of episymbiotic CPR bacteria and DPANN archaea in groundwater ecosystems.</title>
        <authorList>
            <person name="He C.Y."/>
            <person name="Keren R."/>
            <person name="Whittaker M."/>
            <person name="Farag I.F."/>
            <person name="Doudna J."/>
            <person name="Cate J.H.D."/>
            <person name="Banfield J.F."/>
        </authorList>
    </citation>
    <scope>NUCLEOTIDE SEQUENCE</scope>
    <source>
        <strain evidence="2">NC_groundwater_928_Pr1_S-0.2um_72_17</strain>
    </source>
</reference>
<name>A0A9D6QK62_UNCEI</name>
<feature type="signal peptide" evidence="1">
    <location>
        <begin position="1"/>
        <end position="20"/>
    </location>
</feature>
<proteinExistence type="predicted"/>
<dbReference type="AlphaFoldDB" id="A0A9D6QK62"/>
<organism evidence="2 3">
    <name type="scientific">Eiseniibacteriota bacterium</name>
    <dbReference type="NCBI Taxonomy" id="2212470"/>
    <lineage>
        <taxon>Bacteria</taxon>
        <taxon>Candidatus Eiseniibacteriota</taxon>
    </lineage>
</organism>
<accession>A0A9D6QK62</accession>
<protein>
    <submittedName>
        <fullName evidence="2">Uncharacterized protein</fullName>
    </submittedName>
</protein>
<keyword evidence="1" id="KW-0732">Signal</keyword>
<evidence type="ECO:0000313" key="3">
    <source>
        <dbReference type="Proteomes" id="UP000807850"/>
    </source>
</evidence>
<gene>
    <name evidence="2" type="ORF">HY076_06850</name>
</gene>
<evidence type="ECO:0000256" key="1">
    <source>
        <dbReference type="SAM" id="SignalP"/>
    </source>
</evidence>
<evidence type="ECO:0000313" key="2">
    <source>
        <dbReference type="EMBL" id="MBI3539975.1"/>
    </source>
</evidence>
<dbReference type="EMBL" id="JACQAY010000221">
    <property type="protein sequence ID" value="MBI3539975.1"/>
    <property type="molecule type" value="Genomic_DNA"/>
</dbReference>
<comment type="caution">
    <text evidence="2">The sequence shown here is derived from an EMBL/GenBank/DDBJ whole genome shotgun (WGS) entry which is preliminary data.</text>
</comment>